<dbReference type="PANTHER" id="PTHR32063:SF0">
    <property type="entry name" value="SWARMING MOTILITY PROTEIN SWRC"/>
    <property type="match status" value="1"/>
</dbReference>
<feature type="transmembrane region" description="Helical" evidence="1">
    <location>
        <begin position="12"/>
        <end position="30"/>
    </location>
</feature>
<dbReference type="PRINTS" id="PR00702">
    <property type="entry name" value="ACRIFLAVINRP"/>
</dbReference>
<dbReference type="FunCoup" id="F0S293">
    <property type="interactions" value="368"/>
</dbReference>
<organism evidence="2 3">
    <name type="scientific">Desulfurobacterium thermolithotrophum (strain DSM 11699 / BSA)</name>
    <dbReference type="NCBI Taxonomy" id="868864"/>
    <lineage>
        <taxon>Bacteria</taxon>
        <taxon>Pseudomonadati</taxon>
        <taxon>Aquificota</taxon>
        <taxon>Aquificia</taxon>
        <taxon>Desulfurobacteriales</taxon>
        <taxon>Desulfurobacteriaceae</taxon>
        <taxon>Desulfurobacterium</taxon>
    </lineage>
</organism>
<dbReference type="SUPFAM" id="SSF82866">
    <property type="entry name" value="Multidrug efflux transporter AcrB transmembrane domain"/>
    <property type="match status" value="2"/>
</dbReference>
<feature type="transmembrane region" description="Helical" evidence="1">
    <location>
        <begin position="461"/>
        <end position="481"/>
    </location>
</feature>
<dbReference type="InParanoid" id="F0S293"/>
<evidence type="ECO:0000256" key="1">
    <source>
        <dbReference type="SAM" id="Phobius"/>
    </source>
</evidence>
<evidence type="ECO:0000313" key="3">
    <source>
        <dbReference type="Proteomes" id="UP000007102"/>
    </source>
</evidence>
<dbReference type="OrthoDB" id="9757876at2"/>
<keyword evidence="1" id="KW-0472">Membrane</keyword>
<reference evidence="2 3" key="1">
    <citation type="journal article" date="2011" name="Stand. Genomic Sci.">
        <title>Complete genome sequence of the thermophilic sulfur-reducer Desulfurobacterium thermolithotrophum type strain (BSA(T)) from a deep-sea hydrothermal vent.</title>
        <authorList>
            <person name="Goker M."/>
            <person name="Daligault H."/>
            <person name="Mwirichia R."/>
            <person name="Lapidus A."/>
            <person name="Lucas S."/>
            <person name="Deshpande S."/>
            <person name="Pagani I."/>
            <person name="Tapia R."/>
            <person name="Cheng J.F."/>
            <person name="Goodwin L."/>
            <person name="Pitluck S."/>
            <person name="Liolios K."/>
            <person name="Ivanova N."/>
            <person name="Mavromatis K."/>
            <person name="Mikhailova N."/>
            <person name="Pati A."/>
            <person name="Chen A."/>
            <person name="Palaniappan K."/>
            <person name="Han C."/>
            <person name="Land M."/>
            <person name="Hauser L."/>
            <person name="Pan C."/>
            <person name="Brambilla E.M."/>
            <person name="Rohde M."/>
            <person name="Spring S."/>
            <person name="Sikorski J."/>
            <person name="Wirth R."/>
            <person name="Detter J.C."/>
            <person name="Woyke T."/>
            <person name="Bristow J."/>
            <person name="Eisen J.A."/>
            <person name="Markowitz V."/>
            <person name="Hugenholtz P."/>
            <person name="Kyrpides N.C."/>
            <person name="Klenk H.P."/>
        </authorList>
    </citation>
    <scope>NUCLEOTIDE SEQUENCE [LARGE SCALE GENOMIC DNA]</scope>
    <source>
        <strain evidence="3">DSM 11699 / BSA</strain>
    </source>
</reference>
<dbReference type="Gene3D" id="3.30.70.1440">
    <property type="entry name" value="Multidrug efflux transporter AcrB pore domain"/>
    <property type="match status" value="1"/>
</dbReference>
<accession>F0S293</accession>
<dbReference type="PANTHER" id="PTHR32063">
    <property type="match status" value="1"/>
</dbReference>
<feature type="transmembrane region" description="Helical" evidence="1">
    <location>
        <begin position="893"/>
        <end position="912"/>
    </location>
</feature>
<dbReference type="AlphaFoldDB" id="F0S293"/>
<feature type="transmembrane region" description="Helical" evidence="1">
    <location>
        <begin position="430"/>
        <end position="455"/>
    </location>
</feature>
<feature type="transmembrane region" description="Helical" evidence="1">
    <location>
        <begin position="335"/>
        <end position="352"/>
    </location>
</feature>
<keyword evidence="1" id="KW-0812">Transmembrane</keyword>
<keyword evidence="3" id="KW-1185">Reference proteome</keyword>
<dbReference type="Gene3D" id="3.30.70.1320">
    <property type="entry name" value="Multidrug efflux transporter AcrB pore domain like"/>
    <property type="match status" value="1"/>
</dbReference>
<protein>
    <submittedName>
        <fullName evidence="2">Acriflavin resistance protein</fullName>
    </submittedName>
</protein>
<dbReference type="InterPro" id="IPR027463">
    <property type="entry name" value="AcrB_DN_DC_subdom"/>
</dbReference>
<feature type="transmembrane region" description="Helical" evidence="1">
    <location>
        <begin position="996"/>
        <end position="1022"/>
    </location>
</feature>
<proteinExistence type="predicted"/>
<dbReference type="GO" id="GO:0005886">
    <property type="term" value="C:plasma membrane"/>
    <property type="evidence" value="ECO:0007669"/>
    <property type="project" value="TreeGrafter"/>
</dbReference>
<name>F0S293_DESTD</name>
<sequence>MDKIIEWYVRKPHAILAILLFFCVIGLIGFKEIPRKFFPDANRPQIAIVTVEPGASAEDVASHITRPIEQRMKTLDLVRTVRSISKDEVSVVTVEFEYEKGIDAAATDVSNELSKVLPFLPNDILPPQVYKVTDATNPVMVIAVSPKQRSGLSLAQVREIAENEIKDRLLNLPNVSDVEIFGGYKREIRIYPDYLKLAKYNISFYQLAKAIRENNKNVPIGLTINKEGLVVLKLEDEVDRIEKLKNIYIAPNIKLKDVAKVDWGYKDRLSAYHGNGKPAIGISILRSPKGYELPAIESVMNFLPKLKKLYPQLNFEIADTQEWMIKLSNKNMFEALRDAILMTLFVIFLFLANIRMLIVSFFSIPVTCLVTIGLMWLFGFNLNIVTLTAVILALGMLTDDAVVIVESIERHYFELKKDIWRATIDGTKEVMLADFSGTFTTVVMLLPIVFIGGYVEKILKPLALVLIIALIVSYIVSITLLPMVTPYILKKTPDKNFLERKVYSFFVKGLVFKTGNFYASVVSSVLSSSLKKVSFLFLAVILFVLTMKNVMPLVGRDLMPPMDTGLVIVRAETDPNTSLEKTEEILSKMEKIVYSMPYVLRVSSTIGSEPGVLSFGSGKLPQQIEIKIQFIDRFHRKETIWQIEEKLRESFSQIPGLRYVNVMDFGATPLSSIKATIDEMIYGKDPKVLNKLGDKLLSLMYKVKGLTSVSRSWYMDKKEYIFQIDSNKASLYGLTPLEIANYVGEYVKGIPVSSFVVPMENGMVIRVILPKDERGFVDQLKSIPIPTKKGFIPLSYFATFKSQNVQNVITHQDLLNVLDIQGYRATAPTTFLQMQVNPLEKSLKLPAGYGVSHEGEIKQMQESFSRLFKSLAIGIIILYFSLVIVFGSFTYPISILAAIPLSVIGAAISLLITGKPQCMPSFMGMILLAGVIVNNSILLIDFIQKARNEGRPLSEAILDSIKIRTRPVLMTAFGTSVGMIPIALGWALGLERLAPLAVVAIGGLIIGTFMTLVFVPVLVSFIEEVKLLILRFCSLSR</sequence>
<dbReference type="Gene3D" id="1.20.1640.10">
    <property type="entry name" value="Multidrug efflux transporter AcrB transmembrane domain"/>
    <property type="match status" value="2"/>
</dbReference>
<dbReference type="InterPro" id="IPR001036">
    <property type="entry name" value="Acrflvin-R"/>
</dbReference>
<keyword evidence="1" id="KW-1133">Transmembrane helix</keyword>
<reference evidence="3" key="2">
    <citation type="submission" date="2011-02" db="EMBL/GenBank/DDBJ databases">
        <title>The complete genome of Desulfurobacterium thermolithotrophum DSM 11699.</title>
        <authorList>
            <consortium name="US DOE Joint Genome Institute (JGI-PGF)"/>
            <person name="Lucas S."/>
            <person name="Copeland A."/>
            <person name="Lapidus A."/>
            <person name="Bruce D."/>
            <person name="Goodwin L."/>
            <person name="Pitluck S."/>
            <person name="Kyrpides N."/>
            <person name="Mavromatis K."/>
            <person name="Pagani I."/>
            <person name="Ivanova N."/>
            <person name="Mikhailova N."/>
            <person name="Daligault H."/>
            <person name="Detter J.C."/>
            <person name="Tapia R."/>
            <person name="Han C."/>
            <person name="Land M."/>
            <person name="Hauser L."/>
            <person name="Markowitz V."/>
            <person name="Cheng J.-F."/>
            <person name="Hugenholtz P."/>
            <person name="Woyke T."/>
            <person name="Wu D."/>
            <person name="Spring S."/>
            <person name="Brambilla E."/>
            <person name="Klenk H.-P."/>
            <person name="Eisen J.A."/>
        </authorList>
    </citation>
    <scope>NUCLEOTIDE SEQUENCE [LARGE SCALE GENOMIC DNA]</scope>
    <source>
        <strain evidence="3">DSM 11699 / BSA</strain>
    </source>
</reference>
<evidence type="ECO:0000313" key="2">
    <source>
        <dbReference type="EMBL" id="ADY74108.1"/>
    </source>
</evidence>
<dbReference type="Pfam" id="PF00873">
    <property type="entry name" value="ACR_tran"/>
    <property type="match status" value="1"/>
</dbReference>
<dbReference type="Proteomes" id="UP000007102">
    <property type="component" value="Chromosome"/>
</dbReference>
<feature type="transmembrane region" description="Helical" evidence="1">
    <location>
        <begin position="867"/>
        <end position="887"/>
    </location>
</feature>
<dbReference type="eggNOG" id="COG0841">
    <property type="taxonomic scope" value="Bacteria"/>
</dbReference>
<feature type="transmembrane region" description="Helical" evidence="1">
    <location>
        <begin position="533"/>
        <end position="551"/>
    </location>
</feature>
<gene>
    <name evidence="2" type="ordered locus">Dester_1480</name>
</gene>
<dbReference type="GO" id="GO:0042910">
    <property type="term" value="F:xenobiotic transmembrane transporter activity"/>
    <property type="evidence" value="ECO:0007669"/>
    <property type="project" value="TreeGrafter"/>
</dbReference>
<dbReference type="HOGENOM" id="CLU_002755_1_2_0"/>
<dbReference type="KEGG" id="dte:Dester_1480"/>
<dbReference type="RefSeq" id="WP_013639056.1">
    <property type="nucleotide sequence ID" value="NC_015185.1"/>
</dbReference>
<feature type="transmembrane region" description="Helical" evidence="1">
    <location>
        <begin position="924"/>
        <end position="943"/>
    </location>
</feature>
<feature type="transmembrane region" description="Helical" evidence="1">
    <location>
        <begin position="968"/>
        <end position="989"/>
    </location>
</feature>
<dbReference type="STRING" id="868864.Dester_1480"/>
<dbReference type="SUPFAM" id="SSF82714">
    <property type="entry name" value="Multidrug efflux transporter AcrB TolC docking domain, DN and DC subdomains"/>
    <property type="match status" value="2"/>
</dbReference>
<dbReference type="Gene3D" id="3.30.70.1430">
    <property type="entry name" value="Multidrug efflux transporter AcrB pore domain"/>
    <property type="match status" value="2"/>
</dbReference>
<feature type="transmembrane region" description="Helical" evidence="1">
    <location>
        <begin position="502"/>
        <end position="521"/>
    </location>
</feature>
<dbReference type="SUPFAM" id="SSF82693">
    <property type="entry name" value="Multidrug efflux transporter AcrB pore domain, PN1, PN2, PC1 and PC2 subdomains"/>
    <property type="match status" value="3"/>
</dbReference>
<dbReference type="EMBL" id="CP002543">
    <property type="protein sequence ID" value="ADY74108.1"/>
    <property type="molecule type" value="Genomic_DNA"/>
</dbReference>
<dbReference type="Gene3D" id="3.30.2090.10">
    <property type="entry name" value="Multidrug efflux transporter AcrB TolC docking domain, DN and DC subdomains"/>
    <property type="match status" value="2"/>
</dbReference>